<accession>A0AAD6CQ51</accession>
<evidence type="ECO:0000313" key="2">
    <source>
        <dbReference type="EMBL" id="KAJ5526244.1"/>
    </source>
</evidence>
<keyword evidence="3" id="KW-1185">Reference proteome</keyword>
<feature type="compositionally biased region" description="Polar residues" evidence="1">
    <location>
        <begin position="8"/>
        <end position="27"/>
    </location>
</feature>
<name>A0AAD6CQ51_9EURO</name>
<feature type="region of interest" description="Disordered" evidence="1">
    <location>
        <begin position="1"/>
        <end position="149"/>
    </location>
</feature>
<proteinExistence type="predicted"/>
<sequence length="539" mass="60012">MPKKHRTSLYTKPTNTPHHTLASSRANDNGRFQVVSPTRGPQASTDDSSVNGLIDHLRRTQGNVSGTSSSASPRSFTSQRSVPPALREILELPEPSQPRPRPDARTLIGVRPVRRVPGPPPPTSWLTGDTDGAQGSSTNAESDSMSDHEQVHRLERLPGAVFPGQDSLQQSVMVSMARNWAWHVNYDGLYLSQLPRHTKTALLSYVAQLSQEEPLAPYMNGLTALYPTRAEYAKTLSAELEDDVLDTANTNTAAERLDLSNALGRWLSFKKLDKILQISHPADLSSGNATEGKVPDSWDSTEYETEKSDIPRSLGQQLRFDNLKYLSFAHPHNFSANWPELVTLLSDLPTITHLSLAYWPCPSNHSPSRVPSLVHSLADRNSPSSYEAAGILRRLSRSTFCLKWLDLEGCSDWLHLLPLWTEYPEDLNGAPVDYGPEWNTSWRNVVSLNLAPGWDVKVPDALEDHVPGSTVSSTLEPVLREYRRDVNHYGANVFRALSVYHSIRVYRANDRGKAIQAETGKEELDRMQAILKGMRSPPR</sequence>
<dbReference type="AlphaFoldDB" id="A0AAD6CQ51"/>
<organism evidence="2 3">
    <name type="scientific">Penicillium frequentans</name>
    <dbReference type="NCBI Taxonomy" id="3151616"/>
    <lineage>
        <taxon>Eukaryota</taxon>
        <taxon>Fungi</taxon>
        <taxon>Dikarya</taxon>
        <taxon>Ascomycota</taxon>
        <taxon>Pezizomycotina</taxon>
        <taxon>Eurotiomycetes</taxon>
        <taxon>Eurotiomycetidae</taxon>
        <taxon>Eurotiales</taxon>
        <taxon>Aspergillaceae</taxon>
        <taxon>Penicillium</taxon>
    </lineage>
</organism>
<feature type="compositionally biased region" description="Low complexity" evidence="1">
    <location>
        <begin position="65"/>
        <end position="81"/>
    </location>
</feature>
<feature type="compositionally biased region" description="Polar residues" evidence="1">
    <location>
        <begin position="35"/>
        <end position="51"/>
    </location>
</feature>
<evidence type="ECO:0000313" key="3">
    <source>
        <dbReference type="Proteomes" id="UP001220324"/>
    </source>
</evidence>
<gene>
    <name evidence="2" type="ORF">N7494_012894</name>
</gene>
<protein>
    <submittedName>
        <fullName evidence="2">Uncharacterized protein</fullName>
    </submittedName>
</protein>
<dbReference type="EMBL" id="JAQIZZ010000008">
    <property type="protein sequence ID" value="KAJ5526244.1"/>
    <property type="molecule type" value="Genomic_DNA"/>
</dbReference>
<comment type="caution">
    <text evidence="2">The sequence shown here is derived from an EMBL/GenBank/DDBJ whole genome shotgun (WGS) entry which is preliminary data.</text>
</comment>
<feature type="compositionally biased region" description="Polar residues" evidence="1">
    <location>
        <begin position="133"/>
        <end position="143"/>
    </location>
</feature>
<evidence type="ECO:0000256" key="1">
    <source>
        <dbReference type="SAM" id="MobiDB-lite"/>
    </source>
</evidence>
<dbReference type="Proteomes" id="UP001220324">
    <property type="component" value="Unassembled WGS sequence"/>
</dbReference>
<reference evidence="2 3" key="1">
    <citation type="journal article" date="2023" name="IMA Fungus">
        <title>Comparative genomic study of the Penicillium genus elucidates a diverse pangenome and 15 lateral gene transfer events.</title>
        <authorList>
            <person name="Petersen C."/>
            <person name="Sorensen T."/>
            <person name="Nielsen M.R."/>
            <person name="Sondergaard T.E."/>
            <person name="Sorensen J.L."/>
            <person name="Fitzpatrick D.A."/>
            <person name="Frisvad J.C."/>
            <person name="Nielsen K.L."/>
        </authorList>
    </citation>
    <scope>NUCLEOTIDE SEQUENCE [LARGE SCALE GENOMIC DNA]</scope>
    <source>
        <strain evidence="2 3">IBT 35679</strain>
    </source>
</reference>